<comment type="caution">
    <text evidence="5">The sequence shown here is derived from an EMBL/GenBank/DDBJ whole genome shotgun (WGS) entry which is preliminary data.</text>
</comment>
<dbReference type="InterPro" id="IPR001647">
    <property type="entry name" value="HTH_TetR"/>
</dbReference>
<keyword evidence="1" id="KW-0175">Coiled coil</keyword>
<dbReference type="EMBL" id="JBEPLM010000009">
    <property type="protein sequence ID" value="MET3595121.1"/>
    <property type="molecule type" value="Genomic_DNA"/>
</dbReference>
<dbReference type="PANTHER" id="PTHR30055:SF183">
    <property type="entry name" value="NUCLEOID OCCLUSION FACTOR SLMA"/>
    <property type="match status" value="1"/>
</dbReference>
<evidence type="ECO:0000256" key="3">
    <source>
        <dbReference type="PROSITE-ProRule" id="PRU00335"/>
    </source>
</evidence>
<dbReference type="InterPro" id="IPR023772">
    <property type="entry name" value="DNA-bd_HTH_TetR-type_CS"/>
</dbReference>
<dbReference type="Pfam" id="PF00440">
    <property type="entry name" value="TetR_N"/>
    <property type="match status" value="1"/>
</dbReference>
<gene>
    <name evidence="5" type="ORF">ABID26_004533</name>
</gene>
<evidence type="ECO:0000313" key="5">
    <source>
        <dbReference type="EMBL" id="MET3595121.1"/>
    </source>
</evidence>
<dbReference type="SUPFAM" id="SSF46689">
    <property type="entry name" value="Homeodomain-like"/>
    <property type="match status" value="1"/>
</dbReference>
<keyword evidence="6" id="KW-1185">Reference proteome</keyword>
<dbReference type="Gene3D" id="1.10.357.10">
    <property type="entry name" value="Tetracycline Repressor, domain 2"/>
    <property type="match status" value="1"/>
</dbReference>
<dbReference type="PROSITE" id="PS01081">
    <property type="entry name" value="HTH_TETR_1"/>
    <property type="match status" value="1"/>
</dbReference>
<dbReference type="InterPro" id="IPR009057">
    <property type="entry name" value="Homeodomain-like_sf"/>
</dbReference>
<evidence type="ECO:0000313" key="6">
    <source>
        <dbReference type="Proteomes" id="UP001549036"/>
    </source>
</evidence>
<accession>A0ABV2HWX2</accession>
<proteinExistence type="predicted"/>
<reference evidence="5 6" key="1">
    <citation type="submission" date="2024-06" db="EMBL/GenBank/DDBJ databases">
        <title>Genomic Encyclopedia of Type Strains, Phase IV (KMG-IV): sequencing the most valuable type-strain genomes for metagenomic binning, comparative biology and taxonomic classification.</title>
        <authorList>
            <person name="Goeker M."/>
        </authorList>
    </citation>
    <scope>NUCLEOTIDE SEQUENCE [LARGE SCALE GENOMIC DNA]</scope>
    <source>
        <strain evidence="5 6">DSM 29846</strain>
    </source>
</reference>
<protein>
    <submittedName>
        <fullName evidence="5">AcrR family transcriptional regulator</fullName>
    </submittedName>
</protein>
<keyword evidence="2 3" id="KW-0238">DNA-binding</keyword>
<sequence length="180" mass="19739">MDAAQRLFLENGPASTTINQITSAADVAKGTFYLYFSSKEDVLAALSERFIVQYADMLRAKISKRPSRDWKGRIAAWAKSGVTGLLDAGPLAEILFHAHQQPVDWSKQNTLVAPLEELLRAGSSKGAWSIDDPHFTAMFLFSGLHGVVDDALFGAVPINRSKLVRKVLLLALRVVALDEE</sequence>
<evidence type="ECO:0000256" key="2">
    <source>
        <dbReference type="ARBA" id="ARBA00023125"/>
    </source>
</evidence>
<evidence type="ECO:0000256" key="1">
    <source>
        <dbReference type="ARBA" id="ARBA00023054"/>
    </source>
</evidence>
<evidence type="ECO:0000259" key="4">
    <source>
        <dbReference type="PROSITE" id="PS50977"/>
    </source>
</evidence>
<dbReference type="InterPro" id="IPR050109">
    <property type="entry name" value="HTH-type_TetR-like_transc_reg"/>
</dbReference>
<name>A0ABV2HWX2_9HYPH</name>
<dbReference type="Proteomes" id="UP001549036">
    <property type="component" value="Unassembled WGS sequence"/>
</dbReference>
<feature type="DNA-binding region" description="H-T-H motif" evidence="3">
    <location>
        <begin position="17"/>
        <end position="36"/>
    </location>
</feature>
<dbReference type="RefSeq" id="WP_354416445.1">
    <property type="nucleotide sequence ID" value="NZ_JBEPLM010000009.1"/>
</dbReference>
<organism evidence="5 6">
    <name type="scientific">Mesorhizobium shonense</name>
    <dbReference type="NCBI Taxonomy" id="1209948"/>
    <lineage>
        <taxon>Bacteria</taxon>
        <taxon>Pseudomonadati</taxon>
        <taxon>Pseudomonadota</taxon>
        <taxon>Alphaproteobacteria</taxon>
        <taxon>Hyphomicrobiales</taxon>
        <taxon>Phyllobacteriaceae</taxon>
        <taxon>Mesorhizobium</taxon>
    </lineage>
</organism>
<feature type="domain" description="HTH tetR-type" evidence="4">
    <location>
        <begin position="1"/>
        <end position="54"/>
    </location>
</feature>
<dbReference type="PANTHER" id="PTHR30055">
    <property type="entry name" value="HTH-TYPE TRANSCRIPTIONAL REGULATOR RUTR"/>
    <property type="match status" value="1"/>
</dbReference>
<dbReference type="PROSITE" id="PS50977">
    <property type="entry name" value="HTH_TETR_2"/>
    <property type="match status" value="1"/>
</dbReference>